<dbReference type="PANTHER" id="PTHR34702">
    <property type="entry name" value="NA(+)/H(+) ANTIPORTER SUBUNIT F1"/>
    <property type="match status" value="1"/>
</dbReference>
<proteinExistence type="inferred from homology"/>
<comment type="subcellular location">
    <subcellularLocation>
        <location evidence="1">Cell membrane</location>
        <topology evidence="1">Multi-pass membrane protein</topology>
    </subcellularLocation>
</comment>
<dbReference type="Proteomes" id="UP000017148">
    <property type="component" value="Unassembled WGS sequence"/>
</dbReference>
<evidence type="ECO:0000256" key="2">
    <source>
        <dbReference type="ARBA" id="ARBA00009212"/>
    </source>
</evidence>
<dbReference type="RefSeq" id="WP_022637567.1">
    <property type="nucleotide sequence ID" value="NZ_ASJR01000025.1"/>
</dbReference>
<evidence type="ECO:0000256" key="1">
    <source>
        <dbReference type="ARBA" id="ARBA00004651"/>
    </source>
</evidence>
<evidence type="ECO:0000256" key="3">
    <source>
        <dbReference type="ARBA" id="ARBA00022448"/>
    </source>
</evidence>
<feature type="transmembrane region" description="Helical" evidence="8">
    <location>
        <begin position="29"/>
        <end position="48"/>
    </location>
</feature>
<dbReference type="EMBL" id="ASJR01000025">
    <property type="protein sequence ID" value="ERP30942.1"/>
    <property type="molecule type" value="Genomic_DNA"/>
</dbReference>
<feature type="transmembrane region" description="Helical" evidence="8">
    <location>
        <begin position="54"/>
        <end position="78"/>
    </location>
</feature>
<dbReference type="STRING" id="1313304.CALK_2191"/>
<comment type="caution">
    <text evidence="9">The sequence shown here is derived from an EMBL/GenBank/DDBJ whole genome shotgun (WGS) entry which is preliminary data.</text>
</comment>
<feature type="transmembrane region" description="Helical" evidence="8">
    <location>
        <begin position="6"/>
        <end position="22"/>
    </location>
</feature>
<gene>
    <name evidence="9" type="ORF">CALK_2191</name>
</gene>
<dbReference type="PANTHER" id="PTHR34702:SF1">
    <property type="entry name" value="NA(+)_H(+) ANTIPORTER SUBUNIT F"/>
    <property type="match status" value="1"/>
</dbReference>
<evidence type="ECO:0000256" key="8">
    <source>
        <dbReference type="SAM" id="Phobius"/>
    </source>
</evidence>
<comment type="similarity">
    <text evidence="2">Belongs to the CPA3 antiporters (TC 2.A.63) subunit F family.</text>
</comment>
<keyword evidence="5 8" id="KW-0812">Transmembrane</keyword>
<evidence type="ECO:0000256" key="5">
    <source>
        <dbReference type="ARBA" id="ARBA00022692"/>
    </source>
</evidence>
<evidence type="ECO:0000313" key="9">
    <source>
        <dbReference type="EMBL" id="ERP30942.1"/>
    </source>
</evidence>
<name>U7D775_9BACT</name>
<evidence type="ECO:0000256" key="4">
    <source>
        <dbReference type="ARBA" id="ARBA00022475"/>
    </source>
</evidence>
<keyword evidence="3" id="KW-0813">Transport</keyword>
<keyword evidence="4" id="KW-1003">Cell membrane</keyword>
<keyword evidence="6 8" id="KW-1133">Transmembrane helix</keyword>
<dbReference type="AlphaFoldDB" id="U7D775"/>
<keyword evidence="10" id="KW-1185">Reference proteome</keyword>
<organism evidence="9 10">
    <name type="scientific">Chitinivibrio alkaliphilus ACht1</name>
    <dbReference type="NCBI Taxonomy" id="1313304"/>
    <lineage>
        <taxon>Bacteria</taxon>
        <taxon>Pseudomonadati</taxon>
        <taxon>Fibrobacterota</taxon>
        <taxon>Chitinivibrionia</taxon>
        <taxon>Chitinivibrionales</taxon>
        <taxon>Chitinivibrionaceae</taxon>
        <taxon>Chitinivibrio</taxon>
    </lineage>
</organism>
<dbReference type="InterPro" id="IPR007208">
    <property type="entry name" value="MrpF/PhaF-like"/>
</dbReference>
<evidence type="ECO:0000313" key="10">
    <source>
        <dbReference type="Proteomes" id="UP000017148"/>
    </source>
</evidence>
<evidence type="ECO:0000256" key="7">
    <source>
        <dbReference type="ARBA" id="ARBA00023136"/>
    </source>
</evidence>
<accession>U7D775</accession>
<dbReference type="Pfam" id="PF04066">
    <property type="entry name" value="MrpF_PhaF"/>
    <property type="match status" value="1"/>
</dbReference>
<dbReference type="GO" id="GO:0005886">
    <property type="term" value="C:plasma membrane"/>
    <property type="evidence" value="ECO:0007669"/>
    <property type="project" value="UniProtKB-SubCell"/>
</dbReference>
<protein>
    <submittedName>
        <fullName evidence="9">Putative monovalent cation/H+ antiporter subunit F</fullName>
    </submittedName>
</protein>
<keyword evidence="7 8" id="KW-0472">Membrane</keyword>
<sequence length="99" mass="11299">MTWLLYSLMGLLIFSSVRLFIGPEFQDRLLAASVVQSILTVLFCILAITHDITYYLDIALLLALLSFASVIAFSRLLLRDRSFFDQLAEEPVNEETPRE</sequence>
<reference evidence="9 10" key="1">
    <citation type="journal article" date="2013" name="Environ. Microbiol.">
        <title>Genome analysis of Chitinivibrio alkaliphilus gen. nov., sp. nov., a novel extremely haloalkaliphilic anaerobic chitinolytic bacterium from the candidate phylum Termite Group 3.</title>
        <authorList>
            <person name="Sorokin D.Y."/>
            <person name="Gumerov V.M."/>
            <person name="Rakitin A.L."/>
            <person name="Beletsky A.V."/>
            <person name="Damste J.S."/>
            <person name="Muyzer G."/>
            <person name="Mardanov A.V."/>
            <person name="Ravin N.V."/>
        </authorList>
    </citation>
    <scope>NUCLEOTIDE SEQUENCE [LARGE SCALE GENOMIC DNA]</scope>
    <source>
        <strain evidence="9 10">ACht1</strain>
    </source>
</reference>
<dbReference type="GO" id="GO:0015385">
    <property type="term" value="F:sodium:proton antiporter activity"/>
    <property type="evidence" value="ECO:0007669"/>
    <property type="project" value="TreeGrafter"/>
</dbReference>
<evidence type="ECO:0000256" key="6">
    <source>
        <dbReference type="ARBA" id="ARBA00022989"/>
    </source>
</evidence>